<gene>
    <name evidence="2" type="ORF">BCL69_11058</name>
</gene>
<dbReference type="EMBL" id="VNHT01000105">
    <property type="protein sequence ID" value="TYP72334.1"/>
    <property type="molecule type" value="Genomic_DNA"/>
</dbReference>
<dbReference type="AlphaFoldDB" id="A0A5D3Y766"/>
<evidence type="ECO:0000313" key="2">
    <source>
        <dbReference type="EMBL" id="TYP72334.1"/>
    </source>
</evidence>
<accession>A0A5D3Y766</accession>
<sequence>MWSYYEIVMLALTIWREARGETRDAKIAVAHTIVNRVNNPGWWGNDIISVLTKKWQYSSITDPNDRQLTNWPKTGDPVFSECLEIARSVVDGSHKSPLRGIDSYYDDSLKGNAIPKWAKENPDRLVGKIGRLNFYNLDKDVER</sequence>
<evidence type="ECO:0000313" key="3">
    <source>
        <dbReference type="Proteomes" id="UP000324176"/>
    </source>
</evidence>
<dbReference type="Gene3D" id="1.10.10.2520">
    <property type="entry name" value="Cell wall hydrolase SleB, domain 1"/>
    <property type="match status" value="1"/>
</dbReference>
<dbReference type="InterPro" id="IPR042047">
    <property type="entry name" value="SleB_dom1"/>
</dbReference>
<comment type="caution">
    <text evidence="2">The sequence shown here is derived from an EMBL/GenBank/DDBJ whole genome shotgun (WGS) entry which is preliminary data.</text>
</comment>
<dbReference type="InterPro" id="IPR011105">
    <property type="entry name" value="Cell_wall_hydrolase_SleB"/>
</dbReference>
<dbReference type="Pfam" id="PF07486">
    <property type="entry name" value="Hydrolase_2"/>
    <property type="match status" value="1"/>
</dbReference>
<organism evidence="2 3">
    <name type="scientific">Nitrosomonas communis</name>
    <dbReference type="NCBI Taxonomy" id="44574"/>
    <lineage>
        <taxon>Bacteria</taxon>
        <taxon>Pseudomonadati</taxon>
        <taxon>Pseudomonadota</taxon>
        <taxon>Betaproteobacteria</taxon>
        <taxon>Nitrosomonadales</taxon>
        <taxon>Nitrosomonadaceae</taxon>
        <taxon>Nitrosomonas</taxon>
    </lineage>
</organism>
<dbReference type="OrthoDB" id="9785345at2"/>
<proteinExistence type="predicted"/>
<feature type="domain" description="Cell wall hydrolase SleB" evidence="1">
    <location>
        <begin position="20"/>
        <end position="135"/>
    </location>
</feature>
<dbReference type="GO" id="GO:0016787">
    <property type="term" value="F:hydrolase activity"/>
    <property type="evidence" value="ECO:0007669"/>
    <property type="project" value="UniProtKB-KW"/>
</dbReference>
<dbReference type="RefSeq" id="WP_052752095.1">
    <property type="nucleotide sequence ID" value="NZ_CP011451.1"/>
</dbReference>
<dbReference type="Proteomes" id="UP000324176">
    <property type="component" value="Unassembled WGS sequence"/>
</dbReference>
<keyword evidence="2" id="KW-0378">Hydrolase</keyword>
<protein>
    <submittedName>
        <fullName evidence="2">Cell wall hydrolase</fullName>
    </submittedName>
</protein>
<name>A0A5D3Y766_9PROT</name>
<evidence type="ECO:0000259" key="1">
    <source>
        <dbReference type="Pfam" id="PF07486"/>
    </source>
</evidence>
<reference evidence="2 3" key="1">
    <citation type="submission" date="2019-07" db="EMBL/GenBank/DDBJ databases">
        <title>Active sludge and wastewater microbial communities from Klosterneuburg, Austria.</title>
        <authorList>
            <person name="Wagner M."/>
        </authorList>
    </citation>
    <scope>NUCLEOTIDE SEQUENCE [LARGE SCALE GENOMIC DNA]</scope>
    <source>
        <strain evidence="2 3">Nm2</strain>
    </source>
</reference>